<feature type="coiled-coil region" evidence="1">
    <location>
        <begin position="180"/>
        <end position="211"/>
    </location>
</feature>
<gene>
    <name evidence="3" type="ORF">SAMN04488056_10896</name>
</gene>
<dbReference type="Proteomes" id="UP000199236">
    <property type="component" value="Unassembled WGS sequence"/>
</dbReference>
<evidence type="ECO:0000256" key="1">
    <source>
        <dbReference type="SAM" id="Coils"/>
    </source>
</evidence>
<sequence>MVMFDRAFKRILPVASATMALTAIAFLAPVHSAQAQAQANNANAPHWMKFCSEDAKTKKQLCAITQELKAETGQFLASISLRELEGAKRKALVIAITPGMLLRHGLTIQIDKGKQIKGTFSICFPNACFSDVAVDATFVDQMKKGATISVTALNQQAQPVRFDLTLSGFTASYDGDPIDLKKTAEEQQKLQELLRKRAEEQRQKLLDQKQKAE</sequence>
<dbReference type="AlphaFoldDB" id="A0A1I5I7G2"/>
<dbReference type="OrthoDB" id="8017994at2"/>
<dbReference type="Gene3D" id="2.60.40.1880">
    <property type="entry name" value="Invasion associated locus B (IalB) protein"/>
    <property type="match status" value="1"/>
</dbReference>
<dbReference type="InterPro" id="IPR010642">
    <property type="entry name" value="Invasion_prot_B"/>
</dbReference>
<dbReference type="EMBL" id="FOVR01000008">
    <property type="protein sequence ID" value="SFO56554.1"/>
    <property type="molecule type" value="Genomic_DNA"/>
</dbReference>
<reference evidence="3 4" key="1">
    <citation type="submission" date="2016-10" db="EMBL/GenBank/DDBJ databases">
        <authorList>
            <person name="de Groot N.N."/>
        </authorList>
    </citation>
    <scope>NUCLEOTIDE SEQUENCE [LARGE SCALE GENOMIC DNA]</scope>
    <source>
        <strain evidence="3 4">CGMCC 1.9157</strain>
    </source>
</reference>
<evidence type="ECO:0000256" key="2">
    <source>
        <dbReference type="SAM" id="SignalP"/>
    </source>
</evidence>
<keyword evidence="1" id="KW-0175">Coiled coil</keyword>
<feature type="signal peptide" evidence="2">
    <location>
        <begin position="1"/>
        <end position="35"/>
    </location>
</feature>
<keyword evidence="4" id="KW-1185">Reference proteome</keyword>
<accession>A0A1I5I7G2</accession>
<organism evidence="3 4">
    <name type="scientific">Cohaesibacter marisflavi</name>
    <dbReference type="NCBI Taxonomy" id="655353"/>
    <lineage>
        <taxon>Bacteria</taxon>
        <taxon>Pseudomonadati</taxon>
        <taxon>Pseudomonadota</taxon>
        <taxon>Alphaproteobacteria</taxon>
        <taxon>Hyphomicrobiales</taxon>
        <taxon>Cohaesibacteraceae</taxon>
    </lineage>
</organism>
<proteinExistence type="predicted"/>
<keyword evidence="2" id="KW-0732">Signal</keyword>
<evidence type="ECO:0000313" key="3">
    <source>
        <dbReference type="EMBL" id="SFO56554.1"/>
    </source>
</evidence>
<dbReference type="InterPro" id="IPR038696">
    <property type="entry name" value="IalB_sf"/>
</dbReference>
<feature type="chain" id="PRO_5011482065" evidence="2">
    <location>
        <begin position="36"/>
        <end position="213"/>
    </location>
</feature>
<evidence type="ECO:0000313" key="4">
    <source>
        <dbReference type="Proteomes" id="UP000199236"/>
    </source>
</evidence>
<dbReference type="RefSeq" id="WP_090073668.1">
    <property type="nucleotide sequence ID" value="NZ_FOVR01000008.1"/>
</dbReference>
<protein>
    <submittedName>
        <fullName evidence="3">Invasion protein IalB, involved in pathogenesis</fullName>
    </submittedName>
</protein>
<name>A0A1I5I7G2_9HYPH</name>
<dbReference type="STRING" id="655353.SAMN04488056_10896"/>
<dbReference type="Pfam" id="PF06776">
    <property type="entry name" value="IalB"/>
    <property type="match status" value="1"/>
</dbReference>